<dbReference type="EMBL" id="UYRV01131170">
    <property type="protein sequence ID" value="VDN37200.1"/>
    <property type="molecule type" value="Genomic_DNA"/>
</dbReference>
<accession>A0A3P7NAW8</accession>
<protein>
    <submittedName>
        <fullName evidence="1">Uncharacterized protein</fullName>
    </submittedName>
</protein>
<proteinExistence type="predicted"/>
<keyword evidence="2" id="KW-1185">Reference proteome</keyword>
<name>A0A3P7NAW8_CYLGO</name>
<reference evidence="1 2" key="1">
    <citation type="submission" date="2018-11" db="EMBL/GenBank/DDBJ databases">
        <authorList>
            <consortium name="Pathogen Informatics"/>
        </authorList>
    </citation>
    <scope>NUCLEOTIDE SEQUENCE [LARGE SCALE GENOMIC DNA]</scope>
</reference>
<dbReference type="AlphaFoldDB" id="A0A3P7NAW8"/>
<sequence length="103" mass="11468">MIVYTGARLKASRVAKLLNIQTGKSHENDLKSVGNRVEEKTTLWTGSASNSTNGDRMSFVSSDAYPVEMAPTVFIGGCKLGRHSYYKQIQHQAVDRYGSRRSR</sequence>
<evidence type="ECO:0000313" key="1">
    <source>
        <dbReference type="EMBL" id="VDN37200.1"/>
    </source>
</evidence>
<evidence type="ECO:0000313" key="2">
    <source>
        <dbReference type="Proteomes" id="UP000271889"/>
    </source>
</evidence>
<organism evidence="1 2">
    <name type="scientific">Cylicostephanus goldi</name>
    <name type="common">Nematode worm</name>
    <dbReference type="NCBI Taxonomy" id="71465"/>
    <lineage>
        <taxon>Eukaryota</taxon>
        <taxon>Metazoa</taxon>
        <taxon>Ecdysozoa</taxon>
        <taxon>Nematoda</taxon>
        <taxon>Chromadorea</taxon>
        <taxon>Rhabditida</taxon>
        <taxon>Rhabditina</taxon>
        <taxon>Rhabditomorpha</taxon>
        <taxon>Strongyloidea</taxon>
        <taxon>Strongylidae</taxon>
        <taxon>Cylicostephanus</taxon>
    </lineage>
</organism>
<gene>
    <name evidence="1" type="ORF">CGOC_LOCUS13408</name>
</gene>
<dbReference type="Proteomes" id="UP000271889">
    <property type="component" value="Unassembled WGS sequence"/>
</dbReference>